<dbReference type="GO" id="GO:0015450">
    <property type="term" value="F:protein-transporting ATPase activity"/>
    <property type="evidence" value="ECO:0007669"/>
    <property type="project" value="InterPro"/>
</dbReference>
<dbReference type="Pfam" id="PF07549">
    <property type="entry name" value="Sec_GG"/>
    <property type="match status" value="1"/>
</dbReference>
<proteinExistence type="inferred from homology"/>
<dbReference type="OrthoDB" id="9774769at2"/>
<accession>E8LK29</accession>
<feature type="transmembrane region" description="Helical" evidence="9">
    <location>
        <begin position="269"/>
        <end position="291"/>
    </location>
</feature>
<feature type="domain" description="Protein export membrane protein SecD/SecF C-terminal" evidence="10">
    <location>
        <begin position="107"/>
        <end position="287"/>
    </location>
</feature>
<dbReference type="PANTHER" id="PTHR30081">
    <property type="entry name" value="PROTEIN-EXPORT MEMBRANE PROTEIN SEC"/>
    <property type="match status" value="1"/>
</dbReference>
<keyword evidence="2 9" id="KW-0813">Transport</keyword>
<dbReference type="GO" id="GO:0065002">
    <property type="term" value="P:intracellular protein transmembrane transport"/>
    <property type="evidence" value="ECO:0007669"/>
    <property type="project" value="UniProtKB-UniRule"/>
</dbReference>
<comment type="similarity">
    <text evidence="9">Belongs to the SecD/SecF family. SecF subfamily.</text>
</comment>
<evidence type="ECO:0000256" key="2">
    <source>
        <dbReference type="ARBA" id="ARBA00022448"/>
    </source>
</evidence>
<feature type="transmembrane region" description="Helical" evidence="9">
    <location>
        <begin position="133"/>
        <end position="154"/>
    </location>
</feature>
<dbReference type="STRING" id="762983.HMPREF9444_01066"/>
<evidence type="ECO:0000313" key="12">
    <source>
        <dbReference type="Proteomes" id="UP000018458"/>
    </source>
</evidence>
<dbReference type="NCBIfam" id="TIGR00966">
    <property type="entry name" value="transloc_SecF"/>
    <property type="match status" value="1"/>
</dbReference>
<keyword evidence="6 9" id="KW-1133">Transmembrane helix</keyword>
<dbReference type="InterPro" id="IPR055344">
    <property type="entry name" value="SecD_SecF_C_bact"/>
</dbReference>
<dbReference type="HAMAP" id="MF_01464_B">
    <property type="entry name" value="SecF_B"/>
    <property type="match status" value="1"/>
</dbReference>
<dbReference type="HOGENOM" id="CLU_050012_1_0_6"/>
<keyword evidence="4 9" id="KW-0812">Transmembrane</keyword>
<feature type="transmembrane region" description="Helical" evidence="9">
    <location>
        <begin position="188"/>
        <end position="208"/>
    </location>
</feature>
<evidence type="ECO:0000256" key="3">
    <source>
        <dbReference type="ARBA" id="ARBA00022475"/>
    </source>
</evidence>
<keyword evidence="8 9" id="KW-0472">Membrane</keyword>
<dbReference type="EMBL" id="AEVO01000051">
    <property type="protein sequence ID" value="EFY07145.1"/>
    <property type="molecule type" value="Genomic_DNA"/>
</dbReference>
<dbReference type="GO" id="GO:0006605">
    <property type="term" value="P:protein targeting"/>
    <property type="evidence" value="ECO:0007669"/>
    <property type="project" value="UniProtKB-UniRule"/>
</dbReference>
<dbReference type="Pfam" id="PF02355">
    <property type="entry name" value="SecD_SecF_C"/>
    <property type="match status" value="1"/>
</dbReference>
<dbReference type="InterPro" id="IPR022646">
    <property type="entry name" value="SecD/SecF_CS"/>
</dbReference>
<dbReference type="RefSeq" id="WP_009143267.1">
    <property type="nucleotide sequence ID" value="NZ_GL830988.1"/>
</dbReference>
<organism evidence="11 12">
    <name type="scientific">Succinatimonas hippei (strain DSM 22608 / JCM 16073 / KCTC 15190 / YIT 12066)</name>
    <dbReference type="NCBI Taxonomy" id="762983"/>
    <lineage>
        <taxon>Bacteria</taxon>
        <taxon>Pseudomonadati</taxon>
        <taxon>Pseudomonadota</taxon>
        <taxon>Gammaproteobacteria</taxon>
        <taxon>Aeromonadales</taxon>
        <taxon>Succinivibrionaceae</taxon>
        <taxon>Succinatimonas</taxon>
    </lineage>
</organism>
<protein>
    <recommendedName>
        <fullName evidence="9">Protein-export membrane protein SecF</fullName>
    </recommendedName>
</protein>
<dbReference type="eggNOG" id="COG0341">
    <property type="taxonomic scope" value="Bacteria"/>
</dbReference>
<evidence type="ECO:0000256" key="5">
    <source>
        <dbReference type="ARBA" id="ARBA00022927"/>
    </source>
</evidence>
<comment type="subcellular location">
    <subcellularLocation>
        <location evidence="1 9">Cell membrane</location>
        <topology evidence="1 9">Multi-pass membrane protein</topology>
    </subcellularLocation>
</comment>
<dbReference type="InterPro" id="IPR022813">
    <property type="entry name" value="SecD/SecF_arch_bac"/>
</dbReference>
<dbReference type="GO" id="GO:0043952">
    <property type="term" value="P:protein transport by the Sec complex"/>
    <property type="evidence" value="ECO:0007669"/>
    <property type="project" value="UniProtKB-UniRule"/>
</dbReference>
<feature type="transmembrane region" description="Helical" evidence="9">
    <location>
        <begin position="161"/>
        <end position="182"/>
    </location>
</feature>
<feature type="transmembrane region" description="Helical" evidence="9">
    <location>
        <begin position="20"/>
        <end position="37"/>
    </location>
</feature>
<dbReference type="GO" id="GO:0005886">
    <property type="term" value="C:plasma membrane"/>
    <property type="evidence" value="ECO:0007669"/>
    <property type="project" value="UniProtKB-SubCell"/>
</dbReference>
<dbReference type="NCBIfam" id="TIGR00916">
    <property type="entry name" value="2A0604s01"/>
    <property type="match status" value="1"/>
</dbReference>
<gene>
    <name evidence="9 11" type="primary">secF</name>
    <name evidence="11" type="ORF">HMPREF9444_01066</name>
</gene>
<comment type="function">
    <text evidence="9">Part of the Sec protein translocase complex. Interacts with the SecYEG preprotein conducting channel. SecDF uses the proton motive force (PMF) to complete protein translocation after the ATP-dependent function of SecA.</text>
</comment>
<dbReference type="SUPFAM" id="SSF82866">
    <property type="entry name" value="Multidrug efflux transporter AcrB transmembrane domain"/>
    <property type="match status" value="1"/>
</dbReference>
<evidence type="ECO:0000256" key="7">
    <source>
        <dbReference type="ARBA" id="ARBA00023010"/>
    </source>
</evidence>
<comment type="caution">
    <text evidence="11">The sequence shown here is derived from an EMBL/GenBank/DDBJ whole genome shotgun (WGS) entry which is preliminary data.</text>
</comment>
<evidence type="ECO:0000256" key="6">
    <source>
        <dbReference type="ARBA" id="ARBA00022989"/>
    </source>
</evidence>
<dbReference type="InterPro" id="IPR022645">
    <property type="entry name" value="SecD/SecF_bac"/>
</dbReference>
<keyword evidence="5 9" id="KW-0653">Protein transport</keyword>
<dbReference type="Proteomes" id="UP000018458">
    <property type="component" value="Unassembled WGS sequence"/>
</dbReference>
<name>E8LK29_SUCHY</name>
<keyword evidence="7 9" id="KW-0811">Translocation</keyword>
<dbReference type="InterPro" id="IPR048634">
    <property type="entry name" value="SecD_SecF_C"/>
</dbReference>
<evidence type="ECO:0000256" key="1">
    <source>
        <dbReference type="ARBA" id="ARBA00004651"/>
    </source>
</evidence>
<evidence type="ECO:0000256" key="4">
    <source>
        <dbReference type="ARBA" id="ARBA00022692"/>
    </source>
</evidence>
<evidence type="ECO:0000256" key="8">
    <source>
        <dbReference type="ARBA" id="ARBA00023136"/>
    </source>
</evidence>
<comment type="subunit">
    <text evidence="9">Forms a complex with SecD. Part of the essential Sec protein translocation apparatus which comprises SecA, SecYEG and auxiliary proteins SecDF-YajC and YidC.</text>
</comment>
<evidence type="ECO:0000256" key="9">
    <source>
        <dbReference type="HAMAP-Rule" id="MF_01464"/>
    </source>
</evidence>
<reference evidence="11 12" key="1">
    <citation type="submission" date="2011-01" db="EMBL/GenBank/DDBJ databases">
        <authorList>
            <person name="Weinstock G."/>
            <person name="Sodergren E."/>
            <person name="Clifton S."/>
            <person name="Fulton L."/>
            <person name="Fulton B."/>
            <person name="Courtney L."/>
            <person name="Fronick C."/>
            <person name="Harrison M."/>
            <person name="Strong C."/>
            <person name="Farmer C."/>
            <person name="Delahaunty K."/>
            <person name="Markovic C."/>
            <person name="Hall O."/>
            <person name="Minx P."/>
            <person name="Tomlinson C."/>
            <person name="Mitreva M."/>
            <person name="Hou S."/>
            <person name="Chen J."/>
            <person name="Wollam A."/>
            <person name="Pepin K.H."/>
            <person name="Johnson M."/>
            <person name="Bhonagiri V."/>
            <person name="Zhang X."/>
            <person name="Suruliraj S."/>
            <person name="Warren W."/>
            <person name="Chinwalla A."/>
            <person name="Mardis E.R."/>
            <person name="Wilson R.K."/>
        </authorList>
    </citation>
    <scope>NUCLEOTIDE SEQUENCE [LARGE SCALE GENOMIC DNA]</scope>
    <source>
        <strain evidence="12">DSM 22608 / JCM 16073 / KCTC 15190 / YIT 12066</strain>
    </source>
</reference>
<keyword evidence="3 9" id="KW-1003">Cell membrane</keyword>
<dbReference type="PANTHER" id="PTHR30081:SF8">
    <property type="entry name" value="PROTEIN TRANSLOCASE SUBUNIT SECF"/>
    <property type="match status" value="1"/>
</dbReference>
<dbReference type="InterPro" id="IPR005665">
    <property type="entry name" value="SecF_bac"/>
</dbReference>
<dbReference type="AlphaFoldDB" id="E8LK29"/>
<feature type="transmembrane region" description="Helical" evidence="9">
    <location>
        <begin position="241"/>
        <end position="263"/>
    </location>
</feature>
<dbReference type="PRINTS" id="PR01755">
    <property type="entry name" value="SECFTRNLCASE"/>
</dbReference>
<evidence type="ECO:0000259" key="10">
    <source>
        <dbReference type="Pfam" id="PF02355"/>
    </source>
</evidence>
<evidence type="ECO:0000313" key="11">
    <source>
        <dbReference type="EMBL" id="EFY07145.1"/>
    </source>
</evidence>
<dbReference type="Gene3D" id="1.20.1640.10">
    <property type="entry name" value="Multidrug efflux transporter AcrB transmembrane domain"/>
    <property type="match status" value="1"/>
</dbReference>
<keyword evidence="12" id="KW-1185">Reference proteome</keyword>
<sequence length="315" mass="34670">MMQFIKEGVVIPFMKIKEIVEICVTILVISCIAVMAIKGLNWGLDFTGGIVVETKYSEPMDLEKVREAYAQQGVEGVTQHFGSTSDVMIRVAPKEGLNQQIVADKVMTAAKQLDPNATLSRSEYVGPAVGEELVQSGILAIVVSLIAILAYIAFRFEWRMATGAVISLAYDVIVVLGVFSFWQIEYDLTVLAAVLTVVGYSLNDKIVVFDRIRENASRVSRDVSMEHLFDISLTQTLSRTIITSGTTLITVICLLVFGGSLIFGFALAVTIGIVFGTFSSIYVASTWPLLLKIQRRHILPMKIEKKETDGIETMD</sequence>